<evidence type="ECO:0000313" key="3">
    <source>
        <dbReference type="WBParaSite" id="PSAMB.scaffold1776size27922.g14894.t1"/>
    </source>
</evidence>
<sequence>MKSWPTTRIAPSRALLAERGLGVVRMGAREGGGGGGSWFDLSSGDEEADPQSARQLAIYSVAADDWRLATLSRNKRAQCGANERPTTQQNPIRRRAGRNDLGVSAAAES</sequence>
<dbReference type="Proteomes" id="UP000887566">
    <property type="component" value="Unplaced"/>
</dbReference>
<evidence type="ECO:0000256" key="1">
    <source>
        <dbReference type="SAM" id="MobiDB-lite"/>
    </source>
</evidence>
<protein>
    <submittedName>
        <fullName evidence="3">Uncharacterized protein</fullName>
    </submittedName>
</protein>
<evidence type="ECO:0000313" key="2">
    <source>
        <dbReference type="Proteomes" id="UP000887566"/>
    </source>
</evidence>
<organism evidence="2 3">
    <name type="scientific">Plectus sambesii</name>
    <dbReference type="NCBI Taxonomy" id="2011161"/>
    <lineage>
        <taxon>Eukaryota</taxon>
        <taxon>Metazoa</taxon>
        <taxon>Ecdysozoa</taxon>
        <taxon>Nematoda</taxon>
        <taxon>Chromadorea</taxon>
        <taxon>Plectida</taxon>
        <taxon>Plectina</taxon>
        <taxon>Plectoidea</taxon>
        <taxon>Plectidae</taxon>
        <taxon>Plectus</taxon>
    </lineage>
</organism>
<keyword evidence="2" id="KW-1185">Reference proteome</keyword>
<proteinExistence type="predicted"/>
<dbReference type="AlphaFoldDB" id="A0A914VCA2"/>
<accession>A0A914VCA2</accession>
<feature type="region of interest" description="Disordered" evidence="1">
    <location>
        <begin position="27"/>
        <end position="51"/>
    </location>
</feature>
<dbReference type="WBParaSite" id="PSAMB.scaffold1776size27922.g14894.t1">
    <property type="protein sequence ID" value="PSAMB.scaffold1776size27922.g14894.t1"/>
    <property type="gene ID" value="PSAMB.scaffold1776size27922.g14894"/>
</dbReference>
<feature type="region of interest" description="Disordered" evidence="1">
    <location>
        <begin position="75"/>
        <end position="109"/>
    </location>
</feature>
<name>A0A914VCA2_9BILA</name>
<reference evidence="3" key="1">
    <citation type="submission" date="2022-11" db="UniProtKB">
        <authorList>
            <consortium name="WormBaseParasite"/>
        </authorList>
    </citation>
    <scope>IDENTIFICATION</scope>
</reference>